<proteinExistence type="predicted"/>
<feature type="transmembrane region" description="Helical" evidence="1">
    <location>
        <begin position="6"/>
        <end position="25"/>
    </location>
</feature>
<accession>A0A6A5U3N5</accession>
<gene>
    <name evidence="2" type="ORF">CC80DRAFT_47800</name>
</gene>
<dbReference type="Proteomes" id="UP000800035">
    <property type="component" value="Unassembled WGS sequence"/>
</dbReference>
<organism evidence="2 3">
    <name type="scientific">Byssothecium circinans</name>
    <dbReference type="NCBI Taxonomy" id="147558"/>
    <lineage>
        <taxon>Eukaryota</taxon>
        <taxon>Fungi</taxon>
        <taxon>Dikarya</taxon>
        <taxon>Ascomycota</taxon>
        <taxon>Pezizomycotina</taxon>
        <taxon>Dothideomycetes</taxon>
        <taxon>Pleosporomycetidae</taxon>
        <taxon>Pleosporales</taxon>
        <taxon>Massarineae</taxon>
        <taxon>Massarinaceae</taxon>
        <taxon>Byssothecium</taxon>
    </lineage>
</organism>
<dbReference type="AlphaFoldDB" id="A0A6A5U3N5"/>
<keyword evidence="3" id="KW-1185">Reference proteome</keyword>
<evidence type="ECO:0000313" key="2">
    <source>
        <dbReference type="EMBL" id="KAF1957586.1"/>
    </source>
</evidence>
<feature type="transmembrane region" description="Helical" evidence="1">
    <location>
        <begin position="46"/>
        <end position="64"/>
    </location>
</feature>
<keyword evidence="1" id="KW-0472">Membrane</keyword>
<reference evidence="2" key="1">
    <citation type="journal article" date="2020" name="Stud. Mycol.">
        <title>101 Dothideomycetes genomes: a test case for predicting lifestyles and emergence of pathogens.</title>
        <authorList>
            <person name="Haridas S."/>
            <person name="Albert R."/>
            <person name="Binder M."/>
            <person name="Bloem J."/>
            <person name="Labutti K."/>
            <person name="Salamov A."/>
            <person name="Andreopoulos B."/>
            <person name="Baker S."/>
            <person name="Barry K."/>
            <person name="Bills G."/>
            <person name="Bluhm B."/>
            <person name="Cannon C."/>
            <person name="Castanera R."/>
            <person name="Culley D."/>
            <person name="Daum C."/>
            <person name="Ezra D."/>
            <person name="Gonzalez J."/>
            <person name="Henrissat B."/>
            <person name="Kuo A."/>
            <person name="Liang C."/>
            <person name="Lipzen A."/>
            <person name="Lutzoni F."/>
            <person name="Magnuson J."/>
            <person name="Mondo S."/>
            <person name="Nolan M."/>
            <person name="Ohm R."/>
            <person name="Pangilinan J."/>
            <person name="Park H.-J."/>
            <person name="Ramirez L."/>
            <person name="Alfaro M."/>
            <person name="Sun H."/>
            <person name="Tritt A."/>
            <person name="Yoshinaga Y."/>
            <person name="Zwiers L.-H."/>
            <person name="Turgeon B."/>
            <person name="Goodwin S."/>
            <person name="Spatafora J."/>
            <person name="Crous P."/>
            <person name="Grigoriev I."/>
        </authorList>
    </citation>
    <scope>NUCLEOTIDE SEQUENCE</scope>
    <source>
        <strain evidence="2">CBS 675.92</strain>
    </source>
</reference>
<evidence type="ECO:0000313" key="3">
    <source>
        <dbReference type="Proteomes" id="UP000800035"/>
    </source>
</evidence>
<sequence length="168" mass="18913">MWHGHGHGHVHNIILYILIVTPYMVHRPAYIRDTTCLALRMRTCMCTSLPLPPILLLLVVRWWLEGFWIWDCEIRVPVDRAARVLALTGQPGPRGSATYAAGVLACFNRYWIGGEIRIGKGMGIDYAARERAARRWTGRAGQDRTGCMQSGMGMGTDGWVWMELQACG</sequence>
<protein>
    <submittedName>
        <fullName evidence="2">Uncharacterized protein</fullName>
    </submittedName>
</protein>
<keyword evidence="1" id="KW-1133">Transmembrane helix</keyword>
<name>A0A6A5U3N5_9PLEO</name>
<dbReference type="EMBL" id="ML976989">
    <property type="protein sequence ID" value="KAF1957586.1"/>
    <property type="molecule type" value="Genomic_DNA"/>
</dbReference>
<keyword evidence="1" id="KW-0812">Transmembrane</keyword>
<evidence type="ECO:0000256" key="1">
    <source>
        <dbReference type="SAM" id="Phobius"/>
    </source>
</evidence>